<dbReference type="HAMAP" id="MF_00847">
    <property type="entry name" value="EttA"/>
    <property type="match status" value="1"/>
</dbReference>
<evidence type="ECO:0000256" key="6">
    <source>
        <dbReference type="ARBA" id="ARBA00022741"/>
    </source>
</evidence>
<proteinExistence type="inferred from homology"/>
<comment type="domain">
    <text evidence="12">The P-site tRNA interaction motif (PtIM domain) probably interacts with the P-site tRNA(fMet) as well as the 23S rRNA.</text>
</comment>
<dbReference type="InterPro" id="IPR032781">
    <property type="entry name" value="ABC_tran_Xtn"/>
</dbReference>
<comment type="subunit">
    <text evidence="12">Monomer. Probably contacts ribosomal proteins L1, L5, L33 and S7, the 16S and 23S rRNA and the P-site containing tRNA(fMet).</text>
</comment>
<keyword evidence="6 12" id="KW-0547">Nucleotide-binding</keyword>
<keyword evidence="15" id="KW-1185">Reference proteome</keyword>
<feature type="region of interest" description="PtIM" evidence="12">
    <location>
        <begin position="251"/>
        <end position="331"/>
    </location>
</feature>
<dbReference type="InterPro" id="IPR027417">
    <property type="entry name" value="P-loop_NTPase"/>
</dbReference>
<dbReference type="Gene3D" id="3.40.50.300">
    <property type="entry name" value="P-loop containing nucleotide triphosphate hydrolases"/>
    <property type="match status" value="2"/>
</dbReference>
<keyword evidence="9 12" id="KW-0810">Translation regulation</keyword>
<comment type="function">
    <text evidence="12">A translation factor that gates the progression of the 70S ribosomal initiation complex (IC, containing tRNA(fMet) in the P-site) into the translation elongation cycle by using a mechanism sensitive to the ATP/ADP ratio. Binds to the 70S ribosome E-site where it modulates the state of the translating ribosome during subunit translocation. ATP hydrolysis probably frees it from the ribosome, which can enter the elongation phase.</text>
</comment>
<dbReference type="FunFam" id="3.40.50.300:FF:000183">
    <property type="entry name" value="ABC transporter ATP-binding protein yjjK"/>
    <property type="match status" value="1"/>
</dbReference>
<keyword evidence="2 12" id="KW-0963">Cytoplasm</keyword>
<evidence type="ECO:0000256" key="5">
    <source>
        <dbReference type="ARBA" id="ARBA00022737"/>
    </source>
</evidence>
<dbReference type="PROSITE" id="PS00211">
    <property type="entry name" value="ABC_TRANSPORTER_1"/>
    <property type="match status" value="1"/>
</dbReference>
<evidence type="ECO:0000313" key="15">
    <source>
        <dbReference type="Proteomes" id="UP000598120"/>
    </source>
</evidence>
<feature type="domain" description="ABC transporter" evidence="13">
    <location>
        <begin position="333"/>
        <end position="559"/>
    </location>
</feature>
<name>A0A8J2XGX8_9FLAO</name>
<dbReference type="SUPFAM" id="SSF52540">
    <property type="entry name" value="P-loop containing nucleoside triphosphate hydrolases"/>
    <property type="match status" value="2"/>
</dbReference>
<evidence type="ECO:0000256" key="2">
    <source>
        <dbReference type="ARBA" id="ARBA00022490"/>
    </source>
</evidence>
<feature type="binding site" evidence="12">
    <location>
        <begin position="365"/>
        <end position="372"/>
    </location>
    <ligand>
        <name>ATP</name>
        <dbReference type="ChEBI" id="CHEBI:30616"/>
        <label>2</label>
    </ligand>
</feature>
<evidence type="ECO:0000256" key="10">
    <source>
        <dbReference type="ARBA" id="ARBA00022884"/>
    </source>
</evidence>
<dbReference type="AlphaFoldDB" id="A0A8J2XGX8"/>
<comment type="subcellular location">
    <subcellularLocation>
        <location evidence="12">Cytoplasm</location>
    </subcellularLocation>
    <text evidence="12">Associates with ribosomes and polysomes.</text>
</comment>
<dbReference type="InterPro" id="IPR003439">
    <property type="entry name" value="ABC_transporter-like_ATP-bd"/>
</dbReference>
<dbReference type="SMART" id="SM00382">
    <property type="entry name" value="AAA"/>
    <property type="match status" value="2"/>
</dbReference>
<comment type="catalytic activity">
    <reaction evidence="12">
        <text>ATP + H2O = ADP + phosphate + H(+)</text>
        <dbReference type="Rhea" id="RHEA:13065"/>
        <dbReference type="ChEBI" id="CHEBI:15377"/>
        <dbReference type="ChEBI" id="CHEBI:15378"/>
        <dbReference type="ChEBI" id="CHEBI:30616"/>
        <dbReference type="ChEBI" id="CHEBI:43474"/>
        <dbReference type="ChEBI" id="CHEBI:456216"/>
    </reaction>
</comment>
<keyword evidence="11 12" id="KW-0648">Protein biosynthesis</keyword>
<dbReference type="CDD" id="cd03221">
    <property type="entry name" value="ABCF_EF-3"/>
    <property type="match status" value="2"/>
</dbReference>
<keyword evidence="3 12" id="KW-0820">tRNA-binding</keyword>
<gene>
    <name evidence="12" type="primary">ettA</name>
    <name evidence="14" type="ORF">GCM10011531_16130</name>
</gene>
<dbReference type="InterPro" id="IPR022374">
    <property type="entry name" value="EttA"/>
</dbReference>
<evidence type="ECO:0000256" key="1">
    <source>
        <dbReference type="ARBA" id="ARBA00005868"/>
    </source>
</evidence>
<dbReference type="NCBIfam" id="NF008775">
    <property type="entry name" value="PRK11819.1"/>
    <property type="match status" value="1"/>
</dbReference>
<evidence type="ECO:0000256" key="8">
    <source>
        <dbReference type="ARBA" id="ARBA00022840"/>
    </source>
</evidence>
<evidence type="ECO:0000256" key="12">
    <source>
        <dbReference type="HAMAP-Rule" id="MF_00847"/>
    </source>
</evidence>
<dbReference type="PANTHER" id="PTHR43858:SF1">
    <property type="entry name" value="ABC TRANSPORTER-RELATED PROTEIN"/>
    <property type="match status" value="1"/>
</dbReference>
<dbReference type="RefSeq" id="WP_188605849.1">
    <property type="nucleotide sequence ID" value="NZ_BMIC01000002.1"/>
</dbReference>
<keyword evidence="10 12" id="KW-0694">RNA-binding</keyword>
<reference evidence="14 15" key="1">
    <citation type="journal article" date="2014" name="Int. J. Syst. Evol. Microbiol.">
        <title>Complete genome sequence of Corynebacterium casei LMG S-19264T (=DSM 44701T), isolated from a smear-ripened cheese.</title>
        <authorList>
            <consortium name="US DOE Joint Genome Institute (JGI-PGF)"/>
            <person name="Walter F."/>
            <person name="Albersmeier A."/>
            <person name="Kalinowski J."/>
            <person name="Ruckert C."/>
        </authorList>
    </citation>
    <scope>NUCLEOTIDE SEQUENCE [LARGE SCALE GENOMIC DNA]</scope>
    <source>
        <strain evidence="14 15">CGMCC 1.15295</strain>
    </source>
</reference>
<evidence type="ECO:0000256" key="4">
    <source>
        <dbReference type="ARBA" id="ARBA00022730"/>
    </source>
</evidence>
<keyword evidence="7 12" id="KW-0378">Hydrolase</keyword>
<dbReference type="PANTHER" id="PTHR43858">
    <property type="entry name" value="ENERGY-DEPENDENT TRANSLATIONAL THROTTLE PROTEIN ETTA"/>
    <property type="match status" value="1"/>
</dbReference>
<dbReference type="InterPro" id="IPR017871">
    <property type="entry name" value="ABC_transporter-like_CS"/>
</dbReference>
<dbReference type="EMBL" id="BMIC01000002">
    <property type="protein sequence ID" value="GFZ85618.1"/>
    <property type="molecule type" value="Genomic_DNA"/>
</dbReference>
<evidence type="ECO:0000256" key="3">
    <source>
        <dbReference type="ARBA" id="ARBA00022555"/>
    </source>
</evidence>
<comment type="similarity">
    <text evidence="1 12">Belongs to the ABC transporter superfamily. ABCF family. Translational throttle EttA subfamily.</text>
</comment>
<comment type="domain">
    <text evidence="12">The arm domain is inserted in the first ABC transporter domain. Probably contacts ribosomal protein L1.</text>
</comment>
<dbReference type="GO" id="GO:0045900">
    <property type="term" value="P:negative regulation of translational elongation"/>
    <property type="evidence" value="ECO:0007669"/>
    <property type="project" value="UniProtKB-UniRule"/>
</dbReference>
<dbReference type="Proteomes" id="UP000598120">
    <property type="component" value="Unassembled WGS sequence"/>
</dbReference>
<dbReference type="GO" id="GO:0006412">
    <property type="term" value="P:translation"/>
    <property type="evidence" value="ECO:0007669"/>
    <property type="project" value="UniProtKB-KW"/>
</dbReference>
<dbReference type="GO" id="GO:0019843">
    <property type="term" value="F:rRNA binding"/>
    <property type="evidence" value="ECO:0007669"/>
    <property type="project" value="UniProtKB-UniRule"/>
</dbReference>
<dbReference type="Pfam" id="PF12848">
    <property type="entry name" value="ABC_tran_Xtn"/>
    <property type="match status" value="1"/>
</dbReference>
<evidence type="ECO:0000313" key="14">
    <source>
        <dbReference type="EMBL" id="GFZ85618.1"/>
    </source>
</evidence>
<keyword evidence="8 12" id="KW-0067">ATP-binding</keyword>
<keyword evidence="5 12" id="KW-0677">Repeat</keyword>
<evidence type="ECO:0000256" key="11">
    <source>
        <dbReference type="ARBA" id="ARBA00022917"/>
    </source>
</evidence>
<comment type="caution">
    <text evidence="12">Lacks conserved residue(s) required for the propagation of feature annotation.</text>
</comment>
<dbReference type="FunFam" id="3.40.50.300:FF:000011">
    <property type="entry name" value="Putative ABC transporter ATP-binding component"/>
    <property type="match status" value="1"/>
</dbReference>
<dbReference type="GO" id="GO:0043022">
    <property type="term" value="F:ribosome binding"/>
    <property type="evidence" value="ECO:0007669"/>
    <property type="project" value="UniProtKB-UniRule"/>
</dbReference>
<protein>
    <recommendedName>
        <fullName evidence="12">Energy-dependent translational throttle protein EttA</fullName>
        <ecNumber evidence="12">3.6.1.-</ecNumber>
    </recommendedName>
    <alternativeName>
        <fullName evidence="12">Translational regulatory factor EttA</fullName>
    </alternativeName>
</protein>
<dbReference type="InterPro" id="IPR003593">
    <property type="entry name" value="AAA+_ATPase"/>
</dbReference>
<evidence type="ECO:0000256" key="9">
    <source>
        <dbReference type="ARBA" id="ARBA00022845"/>
    </source>
</evidence>
<dbReference type="PROSITE" id="PS50893">
    <property type="entry name" value="ABC_TRANSPORTER_2"/>
    <property type="match status" value="2"/>
</dbReference>
<organism evidence="14 15">
    <name type="scientific">Aquaticitalea lipolytica</name>
    <dbReference type="NCBI Taxonomy" id="1247562"/>
    <lineage>
        <taxon>Bacteria</taxon>
        <taxon>Pseudomonadati</taxon>
        <taxon>Bacteroidota</taxon>
        <taxon>Flavobacteriia</taxon>
        <taxon>Flavobacteriales</taxon>
        <taxon>Flavobacteriaceae</taxon>
        <taxon>Aquaticitalea</taxon>
    </lineage>
</organism>
<dbReference type="GO" id="GO:0016887">
    <property type="term" value="F:ATP hydrolysis activity"/>
    <property type="evidence" value="ECO:0007669"/>
    <property type="project" value="UniProtKB-UniRule"/>
</dbReference>
<keyword evidence="4 12" id="KW-0699">rRNA-binding</keyword>
<dbReference type="GO" id="GO:0005524">
    <property type="term" value="F:ATP binding"/>
    <property type="evidence" value="ECO:0007669"/>
    <property type="project" value="UniProtKB-UniRule"/>
</dbReference>
<accession>A0A8J2XGX8</accession>
<dbReference type="NCBIfam" id="TIGR03719">
    <property type="entry name" value="ABC_ABC_ChvD"/>
    <property type="match status" value="1"/>
</dbReference>
<sequence>MSDDKKVIFSMSGLTKTFKGADTPVLKNIYLSFFYGAKIGILGLNGSGKSTLLKIIAGVDKNYQGDVTFLQDYSVGYLEQEPQLDESKTVMEVVREGAAETVAILDEYNKINDMFGLEEVYSNPEKMEKLMNRQAELQDKIDASDAWELDTKLEIAMDALRTPDGDKKIEVLSGGERRRVALCRLLLQEPDVLLLDEPTNHLDAESVHWLEQHLAQYKGTVIAVTHDRYFLDNVAGWILELDRGEGIPWKGNYSSWLDQKSKRMAQESKVASKRQKTLERELEWVRQGAKGRQTKQKARLNNYDKLMSQDQKQLDEKLEIYIPNGPRLGTNVIEAIGVSKGYDDKLLYDNLNFNLPQAGIVGVIGPNGAGKTTIFRMIMGEETSDKGEFKVGDTAKIAYVDQKHSNIDPEKSIWQNFSDEQELVLMGGKQVNSRAYLSRFNFSGSEQNKKVKLLSGGERNRLHLAMTLKEEGNVLLLDEPTNDLDVNTLRALEEGLENFAGCAVVISHDRWFLDRICTHILAFEGNSEVYFFEGSFSDYEENRKKRLGDVAPKRIKYKKLVR</sequence>
<dbReference type="GO" id="GO:0000049">
    <property type="term" value="F:tRNA binding"/>
    <property type="evidence" value="ECO:0007669"/>
    <property type="project" value="UniProtKB-UniRule"/>
</dbReference>
<feature type="domain" description="ABC transporter" evidence="13">
    <location>
        <begin position="9"/>
        <end position="268"/>
    </location>
</feature>
<evidence type="ECO:0000259" key="13">
    <source>
        <dbReference type="PROSITE" id="PS50893"/>
    </source>
</evidence>
<dbReference type="GO" id="GO:0005737">
    <property type="term" value="C:cytoplasm"/>
    <property type="evidence" value="ECO:0007669"/>
    <property type="project" value="UniProtKB-SubCell"/>
</dbReference>
<evidence type="ECO:0000256" key="7">
    <source>
        <dbReference type="ARBA" id="ARBA00022801"/>
    </source>
</evidence>
<dbReference type="EC" id="3.6.1.-" evidence="12"/>
<dbReference type="Pfam" id="PF00005">
    <property type="entry name" value="ABC_tran"/>
    <property type="match status" value="2"/>
</dbReference>
<comment type="caution">
    <text evidence="14">The sequence shown here is derived from an EMBL/GenBank/DDBJ whole genome shotgun (WGS) entry which is preliminary data.</text>
</comment>